<keyword evidence="2" id="KW-1185">Reference proteome</keyword>
<dbReference type="AlphaFoldDB" id="F4WCT2"/>
<dbReference type="Proteomes" id="UP000007755">
    <property type="component" value="Unassembled WGS sequence"/>
</dbReference>
<reference evidence="1" key="1">
    <citation type="submission" date="2011-02" db="EMBL/GenBank/DDBJ databases">
        <title>The genome of the leaf-cutting ant Acromyrmex echinatior suggests key adaptations to social evolution and fungus farming.</title>
        <authorList>
            <person name="Nygaard S."/>
            <person name="Zhang G."/>
        </authorList>
    </citation>
    <scope>NUCLEOTIDE SEQUENCE</scope>
</reference>
<evidence type="ECO:0000313" key="2">
    <source>
        <dbReference type="Proteomes" id="UP000007755"/>
    </source>
</evidence>
<evidence type="ECO:0000313" key="1">
    <source>
        <dbReference type="EMBL" id="EGI68001.1"/>
    </source>
</evidence>
<gene>
    <name evidence="1" type="ORF">G5I_03360</name>
</gene>
<protein>
    <submittedName>
        <fullName evidence="1">Uncharacterized protein</fullName>
    </submittedName>
</protein>
<organism evidence="2">
    <name type="scientific">Acromyrmex echinatior</name>
    <name type="common">Panamanian leafcutter ant</name>
    <name type="synonym">Acromyrmex octospinosus echinatior</name>
    <dbReference type="NCBI Taxonomy" id="103372"/>
    <lineage>
        <taxon>Eukaryota</taxon>
        <taxon>Metazoa</taxon>
        <taxon>Ecdysozoa</taxon>
        <taxon>Arthropoda</taxon>
        <taxon>Hexapoda</taxon>
        <taxon>Insecta</taxon>
        <taxon>Pterygota</taxon>
        <taxon>Neoptera</taxon>
        <taxon>Endopterygota</taxon>
        <taxon>Hymenoptera</taxon>
        <taxon>Apocrita</taxon>
        <taxon>Aculeata</taxon>
        <taxon>Formicoidea</taxon>
        <taxon>Formicidae</taxon>
        <taxon>Myrmicinae</taxon>
        <taxon>Acromyrmex</taxon>
    </lineage>
</organism>
<dbReference type="EMBL" id="GL888071">
    <property type="protein sequence ID" value="EGI68001.1"/>
    <property type="molecule type" value="Genomic_DNA"/>
</dbReference>
<name>F4WCT2_ACREC</name>
<dbReference type="InParanoid" id="F4WCT2"/>
<accession>F4WCT2</accession>
<sequence length="86" mass="9575">MERLRIYYNHHPAFASNQSVEWTTPAAFSSSARNREFRISPIVSDKVSEDFRGRAILSGVAAVPNMAPSVSGRRLTDSEERLAGNH</sequence>
<proteinExistence type="predicted"/>